<keyword evidence="5 6" id="KW-0472">Membrane</keyword>
<keyword evidence="4 6" id="KW-1133">Transmembrane helix</keyword>
<dbReference type="Proteomes" id="UP000463337">
    <property type="component" value="Unassembled WGS sequence"/>
</dbReference>
<name>A0A3R6G5P4_PARDI</name>
<evidence type="ECO:0000256" key="2">
    <source>
        <dbReference type="ARBA" id="ARBA00022475"/>
    </source>
</evidence>
<feature type="transmembrane region" description="Helical" evidence="6">
    <location>
        <begin position="406"/>
        <end position="425"/>
    </location>
</feature>
<sequence length="516" mass="58588">MAKTDSRTSKSIKNSSVALFFYFINLILQFFSRKIFLDYLGAEVLGLNTTAQNLLGVLNLAELGIGTAVAYSLYKPLFEGNRQAINDIVSIQGWLYRRIAFIIIAGAVVLMCFFPLLFAKAQVPLWYAYGSFIALLIAALLGYFVNYRQVVLSADQKEYKITQSVQGGKITKVILQLLAICYFQDGYVWWMILEVLMAVATSYVLDRSIRREYPWLRSQVADGKRLKDAYPEIVKKTKQLFFHKIGVFVLTQTSPLVIYAYASLTLVAVYGNYMLITLGVTALMNAILNGLNAGIGNLVAGNDKRHIKNVFWEITLLRMWLASIVCFGLYILGDSFVTLWVGAEYILPPVAFVILIINTFISLTRTNDSFIAAYGLFQDVWAPVAEASLNLGFSILLGHFFGLDGILAGVMISLLVIVCGWKPYFLYHNGFRESTWEYVRRYSKYVVIMIVLFMFCMKISRVYFTYSVNSYWDWSVYGLKSVTLYVLLSTFVLCLTDTYAINLFKRVCCLIINLRK</sequence>
<organism evidence="7 8">
    <name type="scientific">Parabacteroides distasonis</name>
    <dbReference type="NCBI Taxonomy" id="823"/>
    <lineage>
        <taxon>Bacteria</taxon>
        <taxon>Pseudomonadati</taxon>
        <taxon>Bacteroidota</taxon>
        <taxon>Bacteroidia</taxon>
        <taxon>Bacteroidales</taxon>
        <taxon>Tannerellaceae</taxon>
        <taxon>Parabacteroides</taxon>
    </lineage>
</organism>
<feature type="transmembrane region" description="Helical" evidence="6">
    <location>
        <begin position="376"/>
        <end position="400"/>
    </location>
</feature>
<gene>
    <name evidence="7" type="ORF">GKD59_04530</name>
</gene>
<feature type="transmembrane region" description="Helical" evidence="6">
    <location>
        <begin position="345"/>
        <end position="364"/>
    </location>
</feature>
<dbReference type="PANTHER" id="PTHR30250">
    <property type="entry name" value="PST FAMILY PREDICTED COLANIC ACID TRANSPORTER"/>
    <property type="match status" value="1"/>
</dbReference>
<dbReference type="AlphaFoldDB" id="A0A3R6G5P4"/>
<keyword evidence="2" id="KW-1003">Cell membrane</keyword>
<evidence type="ECO:0000256" key="1">
    <source>
        <dbReference type="ARBA" id="ARBA00004651"/>
    </source>
</evidence>
<feature type="transmembrane region" description="Helical" evidence="6">
    <location>
        <begin position="310"/>
        <end position="333"/>
    </location>
</feature>
<evidence type="ECO:0000256" key="3">
    <source>
        <dbReference type="ARBA" id="ARBA00022692"/>
    </source>
</evidence>
<proteinExistence type="predicted"/>
<accession>A0A3R6G5P4</accession>
<evidence type="ECO:0000256" key="6">
    <source>
        <dbReference type="SAM" id="Phobius"/>
    </source>
</evidence>
<reference evidence="7 8" key="1">
    <citation type="journal article" date="2019" name="Nat. Med.">
        <title>A library of human gut bacterial isolates paired with longitudinal multiomics data enables mechanistic microbiome research.</title>
        <authorList>
            <person name="Poyet M."/>
            <person name="Groussin M."/>
            <person name="Gibbons S.M."/>
            <person name="Avila-Pacheco J."/>
            <person name="Jiang X."/>
            <person name="Kearney S.M."/>
            <person name="Perrotta A.R."/>
            <person name="Berdy B."/>
            <person name="Zhao S."/>
            <person name="Lieberman T.D."/>
            <person name="Swanson P.K."/>
            <person name="Smith M."/>
            <person name="Roesemann S."/>
            <person name="Alexander J.E."/>
            <person name="Rich S.A."/>
            <person name="Livny J."/>
            <person name="Vlamakis H."/>
            <person name="Clish C."/>
            <person name="Bullock K."/>
            <person name="Deik A."/>
            <person name="Scott J."/>
            <person name="Pierce K.A."/>
            <person name="Xavier R.J."/>
            <person name="Alm E.J."/>
        </authorList>
    </citation>
    <scope>NUCLEOTIDE SEQUENCE [LARGE SCALE GENOMIC DNA]</scope>
    <source>
        <strain evidence="7 8">BIOML-A41</strain>
    </source>
</reference>
<feature type="transmembrane region" description="Helical" evidence="6">
    <location>
        <begin position="245"/>
        <end position="270"/>
    </location>
</feature>
<protein>
    <submittedName>
        <fullName evidence="7">Sugar transporter</fullName>
    </submittedName>
</protein>
<feature type="transmembrane region" description="Helical" evidence="6">
    <location>
        <begin position="12"/>
        <end position="31"/>
    </location>
</feature>
<dbReference type="PANTHER" id="PTHR30250:SF26">
    <property type="entry name" value="PSMA PROTEIN"/>
    <property type="match status" value="1"/>
</dbReference>
<dbReference type="InterPro" id="IPR050833">
    <property type="entry name" value="Poly_Biosynth_Transport"/>
</dbReference>
<evidence type="ECO:0000313" key="8">
    <source>
        <dbReference type="Proteomes" id="UP000463337"/>
    </source>
</evidence>
<evidence type="ECO:0000256" key="5">
    <source>
        <dbReference type="ARBA" id="ARBA00023136"/>
    </source>
</evidence>
<dbReference type="RefSeq" id="WP_121960987.1">
    <property type="nucleotide sequence ID" value="NZ_AP019729.1"/>
</dbReference>
<dbReference type="EMBL" id="WKLT01000003">
    <property type="protein sequence ID" value="MRY57191.1"/>
    <property type="molecule type" value="Genomic_DNA"/>
</dbReference>
<keyword evidence="7" id="KW-0813">Transport</keyword>
<feature type="transmembrane region" description="Helical" evidence="6">
    <location>
        <begin position="484"/>
        <end position="504"/>
    </location>
</feature>
<feature type="transmembrane region" description="Helical" evidence="6">
    <location>
        <begin position="187"/>
        <end position="205"/>
    </location>
</feature>
<feature type="transmembrane region" description="Helical" evidence="6">
    <location>
        <begin position="276"/>
        <end position="298"/>
    </location>
</feature>
<dbReference type="GO" id="GO:0005886">
    <property type="term" value="C:plasma membrane"/>
    <property type="evidence" value="ECO:0007669"/>
    <property type="project" value="UniProtKB-SubCell"/>
</dbReference>
<feature type="transmembrane region" description="Helical" evidence="6">
    <location>
        <begin position="99"/>
        <end position="119"/>
    </location>
</feature>
<feature type="transmembrane region" description="Helical" evidence="6">
    <location>
        <begin position="126"/>
        <end position="145"/>
    </location>
</feature>
<comment type="subcellular location">
    <subcellularLocation>
        <location evidence="1">Cell membrane</location>
        <topology evidence="1">Multi-pass membrane protein</topology>
    </subcellularLocation>
</comment>
<evidence type="ECO:0000256" key="4">
    <source>
        <dbReference type="ARBA" id="ARBA00022989"/>
    </source>
</evidence>
<comment type="caution">
    <text evidence="7">The sequence shown here is derived from an EMBL/GenBank/DDBJ whole genome shotgun (WGS) entry which is preliminary data.</text>
</comment>
<evidence type="ECO:0000313" key="7">
    <source>
        <dbReference type="EMBL" id="MRY57191.1"/>
    </source>
</evidence>
<keyword evidence="7" id="KW-0762">Sugar transport</keyword>
<keyword evidence="3 6" id="KW-0812">Transmembrane</keyword>
<feature type="transmembrane region" description="Helical" evidence="6">
    <location>
        <begin position="445"/>
        <end position="464"/>
    </location>
</feature>